<comment type="caution">
    <text evidence="2">The sequence shown here is derived from an EMBL/GenBank/DDBJ whole genome shotgun (WGS) entry which is preliminary data.</text>
</comment>
<dbReference type="InterPro" id="IPR012337">
    <property type="entry name" value="RNaseH-like_sf"/>
</dbReference>
<dbReference type="Proteomes" id="UP000634136">
    <property type="component" value="Unassembled WGS sequence"/>
</dbReference>
<dbReference type="EMBL" id="JAAIUW010000013">
    <property type="protein sequence ID" value="KAF7802728.1"/>
    <property type="molecule type" value="Genomic_DNA"/>
</dbReference>
<name>A0A834VYE1_9FABA</name>
<evidence type="ECO:0000259" key="1">
    <source>
        <dbReference type="Pfam" id="PF13456"/>
    </source>
</evidence>
<dbReference type="PANTHER" id="PTHR47723:SF20">
    <property type="entry name" value="RNASE H TYPE-1 DOMAIN-CONTAINING PROTEIN"/>
    <property type="match status" value="1"/>
</dbReference>
<keyword evidence="3" id="KW-1185">Reference proteome</keyword>
<dbReference type="PANTHER" id="PTHR47723">
    <property type="entry name" value="OS05G0353850 PROTEIN"/>
    <property type="match status" value="1"/>
</dbReference>
<dbReference type="GO" id="GO:0003676">
    <property type="term" value="F:nucleic acid binding"/>
    <property type="evidence" value="ECO:0007669"/>
    <property type="project" value="InterPro"/>
</dbReference>
<dbReference type="GO" id="GO:0004523">
    <property type="term" value="F:RNA-DNA hybrid ribonuclease activity"/>
    <property type="evidence" value="ECO:0007669"/>
    <property type="project" value="InterPro"/>
</dbReference>
<dbReference type="InterPro" id="IPR053151">
    <property type="entry name" value="RNase_H-like"/>
</dbReference>
<dbReference type="SUPFAM" id="SSF53098">
    <property type="entry name" value="Ribonuclease H-like"/>
    <property type="match status" value="1"/>
</dbReference>
<dbReference type="OrthoDB" id="1437011at2759"/>
<organism evidence="2 3">
    <name type="scientific">Senna tora</name>
    <dbReference type="NCBI Taxonomy" id="362788"/>
    <lineage>
        <taxon>Eukaryota</taxon>
        <taxon>Viridiplantae</taxon>
        <taxon>Streptophyta</taxon>
        <taxon>Embryophyta</taxon>
        <taxon>Tracheophyta</taxon>
        <taxon>Spermatophyta</taxon>
        <taxon>Magnoliopsida</taxon>
        <taxon>eudicotyledons</taxon>
        <taxon>Gunneridae</taxon>
        <taxon>Pentapetalae</taxon>
        <taxon>rosids</taxon>
        <taxon>fabids</taxon>
        <taxon>Fabales</taxon>
        <taxon>Fabaceae</taxon>
        <taxon>Caesalpinioideae</taxon>
        <taxon>Cassia clade</taxon>
        <taxon>Senna</taxon>
    </lineage>
</organism>
<gene>
    <name evidence="2" type="ORF">G2W53_041839</name>
</gene>
<dbReference type="InterPro" id="IPR044730">
    <property type="entry name" value="RNase_H-like_dom_plant"/>
</dbReference>
<dbReference type="CDD" id="cd06222">
    <property type="entry name" value="RNase_H_like"/>
    <property type="match status" value="1"/>
</dbReference>
<sequence>MVRVKVFLWSLAHEKIMTNLERVKRNFTDQDRCPRCNARCEMTCHAIRDCTLRNKAVFNNIHGKEDDVILGVNKLIYGLISMSLISSNVAVANSSLEAHYIKWNPPDGNALKLNVDGSYWSHTGLISCGGVLRDFHGRWIVGFTRRMGRGNSLGAEVWALKTGLQIARDLNTECLVVEIDNLSVIKFVKEGVDEHHPLSPLILDIKNMIDFRNVNHTLREGNRVGNALANHAHSLPFGISLFNRPPNYCKDIVQDDVRGIPPQGFC</sequence>
<dbReference type="InterPro" id="IPR002156">
    <property type="entry name" value="RNaseH_domain"/>
</dbReference>
<accession>A0A834VYE1</accession>
<evidence type="ECO:0000313" key="2">
    <source>
        <dbReference type="EMBL" id="KAF7802728.1"/>
    </source>
</evidence>
<evidence type="ECO:0000313" key="3">
    <source>
        <dbReference type="Proteomes" id="UP000634136"/>
    </source>
</evidence>
<protein>
    <submittedName>
        <fullName evidence="2">Ribonuclease H</fullName>
    </submittedName>
</protein>
<dbReference type="InterPro" id="IPR036397">
    <property type="entry name" value="RNaseH_sf"/>
</dbReference>
<dbReference type="AlphaFoldDB" id="A0A834VYE1"/>
<reference evidence="2" key="1">
    <citation type="submission" date="2020-09" db="EMBL/GenBank/DDBJ databases">
        <title>Genome-Enabled Discovery of Anthraquinone Biosynthesis in Senna tora.</title>
        <authorList>
            <person name="Kang S.-H."/>
            <person name="Pandey R.P."/>
            <person name="Lee C.-M."/>
            <person name="Sim J.-S."/>
            <person name="Jeong J.-T."/>
            <person name="Choi B.-S."/>
            <person name="Jung M."/>
            <person name="Ginzburg D."/>
            <person name="Zhao K."/>
            <person name="Won S.Y."/>
            <person name="Oh T.-J."/>
            <person name="Yu Y."/>
            <person name="Kim N.-H."/>
            <person name="Lee O.R."/>
            <person name="Lee T.-H."/>
            <person name="Bashyal P."/>
            <person name="Kim T.-S."/>
            <person name="Lee W.-H."/>
            <person name="Kawkins C."/>
            <person name="Kim C.-K."/>
            <person name="Kim J.S."/>
            <person name="Ahn B.O."/>
            <person name="Rhee S.Y."/>
            <person name="Sohng J.K."/>
        </authorList>
    </citation>
    <scope>NUCLEOTIDE SEQUENCE</scope>
    <source>
        <tissue evidence="2">Leaf</tissue>
    </source>
</reference>
<dbReference type="Gene3D" id="3.30.420.10">
    <property type="entry name" value="Ribonuclease H-like superfamily/Ribonuclease H"/>
    <property type="match status" value="1"/>
</dbReference>
<feature type="domain" description="RNase H type-1" evidence="1">
    <location>
        <begin position="114"/>
        <end position="232"/>
    </location>
</feature>
<dbReference type="Pfam" id="PF13456">
    <property type="entry name" value="RVT_3"/>
    <property type="match status" value="1"/>
</dbReference>
<proteinExistence type="predicted"/>